<accession>A0A3B3S0Z8</accession>
<sequence length="110" mass="12157">MLYLIMDDAFSAGVYLEILQFPADLVLHPNSSFQMICSVTGTSEPYMYWHRWTATNGLKQMFGSVGSKSVDPSSVEGYNAIRPNGSHMIVESARVASAAPAVWYCSWSPQ</sequence>
<dbReference type="AlphaFoldDB" id="A0A3B3S0Z8"/>
<evidence type="ECO:0008006" key="3">
    <source>
        <dbReference type="Google" id="ProtNLM"/>
    </source>
</evidence>
<dbReference type="InterPro" id="IPR036179">
    <property type="entry name" value="Ig-like_dom_sf"/>
</dbReference>
<protein>
    <recommendedName>
        <fullName evidence="3">Ig-like domain-containing protein</fullName>
    </recommendedName>
</protein>
<keyword evidence="2" id="KW-1185">Reference proteome</keyword>
<dbReference type="Gene3D" id="2.60.40.10">
    <property type="entry name" value="Immunoglobulins"/>
    <property type="match status" value="1"/>
</dbReference>
<name>A0A3B3S0Z8_9TELE</name>
<dbReference type="STRING" id="1676925.ENSPKIP00000024409"/>
<reference evidence="1" key="1">
    <citation type="submission" date="2025-08" db="UniProtKB">
        <authorList>
            <consortium name="Ensembl"/>
        </authorList>
    </citation>
    <scope>IDENTIFICATION</scope>
</reference>
<dbReference type="InterPro" id="IPR013783">
    <property type="entry name" value="Ig-like_fold"/>
</dbReference>
<dbReference type="Ensembl" id="ENSPKIT00000005116.1">
    <property type="protein sequence ID" value="ENSPKIP00000024409.1"/>
    <property type="gene ID" value="ENSPKIG00000007672.1"/>
</dbReference>
<dbReference type="SUPFAM" id="SSF48726">
    <property type="entry name" value="Immunoglobulin"/>
    <property type="match status" value="1"/>
</dbReference>
<evidence type="ECO:0000313" key="2">
    <source>
        <dbReference type="Proteomes" id="UP000261540"/>
    </source>
</evidence>
<dbReference type="GeneTree" id="ENSGT00940000175903"/>
<dbReference type="Proteomes" id="UP000261540">
    <property type="component" value="Unplaced"/>
</dbReference>
<evidence type="ECO:0000313" key="1">
    <source>
        <dbReference type="Ensembl" id="ENSPKIP00000024409.1"/>
    </source>
</evidence>
<proteinExistence type="predicted"/>
<reference evidence="1" key="2">
    <citation type="submission" date="2025-09" db="UniProtKB">
        <authorList>
            <consortium name="Ensembl"/>
        </authorList>
    </citation>
    <scope>IDENTIFICATION</scope>
</reference>
<organism evidence="1 2">
    <name type="scientific">Paramormyrops kingsleyae</name>
    <dbReference type="NCBI Taxonomy" id="1676925"/>
    <lineage>
        <taxon>Eukaryota</taxon>
        <taxon>Metazoa</taxon>
        <taxon>Chordata</taxon>
        <taxon>Craniata</taxon>
        <taxon>Vertebrata</taxon>
        <taxon>Euteleostomi</taxon>
        <taxon>Actinopterygii</taxon>
        <taxon>Neopterygii</taxon>
        <taxon>Teleostei</taxon>
        <taxon>Osteoglossocephala</taxon>
        <taxon>Osteoglossomorpha</taxon>
        <taxon>Osteoglossiformes</taxon>
        <taxon>Mormyridae</taxon>
        <taxon>Paramormyrops</taxon>
    </lineage>
</organism>